<dbReference type="AlphaFoldDB" id="A0A415C3J3"/>
<name>A0A415C3J3_BIFBI</name>
<organism evidence="1 2">
    <name type="scientific">Bifidobacterium bifidum</name>
    <dbReference type="NCBI Taxonomy" id="1681"/>
    <lineage>
        <taxon>Bacteria</taxon>
        <taxon>Bacillati</taxon>
        <taxon>Actinomycetota</taxon>
        <taxon>Actinomycetes</taxon>
        <taxon>Bifidobacteriales</taxon>
        <taxon>Bifidobacteriaceae</taxon>
        <taxon>Bifidobacterium</taxon>
    </lineage>
</organism>
<evidence type="ECO:0000313" key="1">
    <source>
        <dbReference type="EMBL" id="RHJ22113.1"/>
    </source>
</evidence>
<dbReference type="RefSeq" id="WP_117658495.1">
    <property type="nucleotide sequence ID" value="NZ_JAQECX010000005.1"/>
</dbReference>
<accession>A0A415C3J3</accession>
<gene>
    <name evidence="1" type="ORF">DW137_09860</name>
</gene>
<dbReference type="Proteomes" id="UP000283727">
    <property type="component" value="Unassembled WGS sequence"/>
</dbReference>
<reference evidence="1 2" key="1">
    <citation type="submission" date="2018-08" db="EMBL/GenBank/DDBJ databases">
        <title>A genome reference for cultivated species of the human gut microbiota.</title>
        <authorList>
            <person name="Zou Y."/>
            <person name="Xue W."/>
            <person name="Luo G."/>
        </authorList>
    </citation>
    <scope>NUCLEOTIDE SEQUENCE [LARGE SCALE GENOMIC DNA]</scope>
    <source>
        <strain evidence="1 2">AM12-10</strain>
    </source>
</reference>
<proteinExistence type="predicted"/>
<evidence type="ECO:0000313" key="2">
    <source>
        <dbReference type="Proteomes" id="UP000283727"/>
    </source>
</evidence>
<protein>
    <submittedName>
        <fullName evidence="1">Uncharacterized protein</fullName>
    </submittedName>
</protein>
<comment type="caution">
    <text evidence="1">The sequence shown here is derived from an EMBL/GenBank/DDBJ whole genome shotgun (WGS) entry which is preliminary data.</text>
</comment>
<sequence>MSYTGFSTLEYQISIHEDEEAREQAAYEQRLADAQQGIGGLVLLPEGDPASLDDYVSMPTRHDILNTCPHGWYIEDGHQTHGVYHLNDTEGRWEPCDQYVIHDKLTGDDRYKPYPLLP</sequence>
<dbReference type="EMBL" id="QRLR01000006">
    <property type="protein sequence ID" value="RHJ22113.1"/>
    <property type="molecule type" value="Genomic_DNA"/>
</dbReference>